<comment type="caution">
    <text evidence="1">The sequence shown here is derived from an EMBL/GenBank/DDBJ whole genome shotgun (WGS) entry which is preliminary data.</text>
</comment>
<accession>A0A8S9PHQ0</accession>
<gene>
    <name evidence="1" type="ORF">F2Q69_00048180</name>
</gene>
<evidence type="ECO:0000313" key="1">
    <source>
        <dbReference type="EMBL" id="KAF3523043.1"/>
    </source>
</evidence>
<reference evidence="1" key="1">
    <citation type="submission" date="2019-12" db="EMBL/GenBank/DDBJ databases">
        <title>Genome sequencing and annotation of Brassica cretica.</title>
        <authorList>
            <person name="Studholme D.J."/>
            <person name="Sarris P."/>
        </authorList>
    </citation>
    <scope>NUCLEOTIDE SEQUENCE</scope>
    <source>
        <strain evidence="1">PFS-109/04</strain>
        <tissue evidence="1">Leaf</tissue>
    </source>
</reference>
<evidence type="ECO:0000313" key="2">
    <source>
        <dbReference type="Proteomes" id="UP000712600"/>
    </source>
</evidence>
<feature type="non-terminal residue" evidence="1">
    <location>
        <position position="1"/>
    </location>
</feature>
<protein>
    <submittedName>
        <fullName evidence="1">Uncharacterized protein</fullName>
    </submittedName>
</protein>
<sequence length="55" mass="6219">MRSSEVSVFDFVATALSARNHSVLPPLKYIVVYSAGCRDVKWAGYKWVARVQIDM</sequence>
<name>A0A8S9PHQ0_BRACR</name>
<dbReference type="Proteomes" id="UP000712600">
    <property type="component" value="Unassembled WGS sequence"/>
</dbReference>
<organism evidence="1 2">
    <name type="scientific">Brassica cretica</name>
    <name type="common">Mustard</name>
    <dbReference type="NCBI Taxonomy" id="69181"/>
    <lineage>
        <taxon>Eukaryota</taxon>
        <taxon>Viridiplantae</taxon>
        <taxon>Streptophyta</taxon>
        <taxon>Embryophyta</taxon>
        <taxon>Tracheophyta</taxon>
        <taxon>Spermatophyta</taxon>
        <taxon>Magnoliopsida</taxon>
        <taxon>eudicotyledons</taxon>
        <taxon>Gunneridae</taxon>
        <taxon>Pentapetalae</taxon>
        <taxon>rosids</taxon>
        <taxon>malvids</taxon>
        <taxon>Brassicales</taxon>
        <taxon>Brassicaceae</taxon>
        <taxon>Brassiceae</taxon>
        <taxon>Brassica</taxon>
    </lineage>
</organism>
<proteinExistence type="predicted"/>
<dbReference type="EMBL" id="QGKX02001347">
    <property type="protein sequence ID" value="KAF3523043.1"/>
    <property type="molecule type" value="Genomic_DNA"/>
</dbReference>
<dbReference type="AlphaFoldDB" id="A0A8S9PHQ0"/>